<accession>A0A7S3TWI7</accession>
<name>A0A7S3TWI7_EMIHU</name>
<dbReference type="EMBL" id="HBIR01058554">
    <property type="protein sequence ID" value="CAE0596370.1"/>
    <property type="molecule type" value="Transcribed_RNA"/>
</dbReference>
<evidence type="ECO:0000313" key="1">
    <source>
        <dbReference type="EMBL" id="CAE0596370.1"/>
    </source>
</evidence>
<gene>
    <name evidence="1" type="ORF">EHUX00137_LOCUS45527</name>
</gene>
<dbReference type="AlphaFoldDB" id="A0A7S3TWI7"/>
<sequence>MYTHGLGLPSDVHLAERHYDQAMDASADAYLPVQLALLELRLVAWWQSRTRRSLSTTLSANSYSLVLSRWQAHTGRSDSPVLAARRLLATAWARGWGIAAGEAAEEGEGATGAGAAELAALWRAAAPEWDTLLLAVLTAALASVLSLRVRQQARQAAAR</sequence>
<organism evidence="1">
    <name type="scientific">Emiliania huxleyi</name>
    <name type="common">Coccolithophore</name>
    <name type="synonym">Pontosphaera huxleyi</name>
    <dbReference type="NCBI Taxonomy" id="2903"/>
    <lineage>
        <taxon>Eukaryota</taxon>
        <taxon>Haptista</taxon>
        <taxon>Haptophyta</taxon>
        <taxon>Prymnesiophyceae</taxon>
        <taxon>Isochrysidales</taxon>
        <taxon>Noelaerhabdaceae</taxon>
        <taxon>Emiliania</taxon>
    </lineage>
</organism>
<proteinExistence type="predicted"/>
<reference evidence="1" key="1">
    <citation type="submission" date="2021-01" db="EMBL/GenBank/DDBJ databases">
        <authorList>
            <person name="Corre E."/>
            <person name="Pelletier E."/>
            <person name="Niang G."/>
            <person name="Scheremetjew M."/>
            <person name="Finn R."/>
            <person name="Kale V."/>
            <person name="Holt S."/>
            <person name="Cochrane G."/>
            <person name="Meng A."/>
            <person name="Brown T."/>
            <person name="Cohen L."/>
        </authorList>
    </citation>
    <scope>NUCLEOTIDE SEQUENCE</scope>
    <source>
        <strain evidence="1">379</strain>
    </source>
</reference>
<protein>
    <submittedName>
        <fullName evidence="1">Uncharacterized protein</fullName>
    </submittedName>
</protein>